<evidence type="ECO:0000256" key="6">
    <source>
        <dbReference type="ARBA" id="ARBA00023065"/>
    </source>
</evidence>
<dbReference type="PANTHER" id="PTHR11693">
    <property type="entry name" value="ATP SYNTHASE GAMMA CHAIN"/>
    <property type="match status" value="1"/>
</dbReference>
<protein>
    <recommendedName>
        <fullName evidence="10">ATP synthase gamma chain</fullName>
    </recommendedName>
    <alternativeName>
        <fullName evidence="10">ATP synthase F1 sector gamma subunit</fullName>
    </alternativeName>
    <alternativeName>
        <fullName evidence="10">F-ATPase gamma subunit</fullName>
    </alternativeName>
</protein>
<keyword evidence="5 10" id="KW-0375">Hydrogen ion transport</keyword>
<dbReference type="PANTHER" id="PTHR11693:SF22">
    <property type="entry name" value="ATP SYNTHASE SUBUNIT GAMMA, MITOCHONDRIAL"/>
    <property type="match status" value="1"/>
</dbReference>
<keyword evidence="7 10" id="KW-0472">Membrane</keyword>
<comment type="similarity">
    <text evidence="3 10">Belongs to the ATPase gamma chain family.</text>
</comment>
<dbReference type="PRINTS" id="PR00126">
    <property type="entry name" value="ATPASEGAMMA"/>
</dbReference>
<evidence type="ECO:0000313" key="11">
    <source>
        <dbReference type="EMBL" id="KUK36650.1"/>
    </source>
</evidence>
<evidence type="ECO:0000256" key="2">
    <source>
        <dbReference type="ARBA" id="ARBA00004170"/>
    </source>
</evidence>
<name>A0A101FGJ5_9THEO</name>
<dbReference type="GO" id="GO:0042777">
    <property type="term" value="P:proton motive force-driven plasma membrane ATP synthesis"/>
    <property type="evidence" value="ECO:0007669"/>
    <property type="project" value="UniProtKB-UniRule"/>
</dbReference>
<dbReference type="AlphaFoldDB" id="A0A101FGJ5"/>
<dbReference type="SUPFAM" id="SSF52943">
    <property type="entry name" value="ATP synthase (F1-ATPase), gamma subunit"/>
    <property type="match status" value="1"/>
</dbReference>
<evidence type="ECO:0000256" key="7">
    <source>
        <dbReference type="ARBA" id="ARBA00023136"/>
    </source>
</evidence>
<dbReference type="InterPro" id="IPR035968">
    <property type="entry name" value="ATP_synth_F1_ATPase_gsu"/>
</dbReference>
<sequence>MPEHMRDIKRRIRSIKNTEQITKAMEMVAAARLRRAQEKVEAARPYAREIQGMIERIAGAFAESAHPLLVPRERKSVGYAVFTSDRGLCGAFNAHIIRQAEAALAQEEEAGLVVIGRKGRDYFRRRKYNLVAEFLAIGDEPTMAQAQAISRALVKLYEGNTFDEINLVFTEFISTGRQHPKVVKLLPIDVDGAPAAAAEEDGEADYLSDYFIEPSPRAVLEMILPRFIDAEVYRALLESKASEHAARMVAMSHATENAGEMIQQLTLLSNKARQAAITKEISEIVGGAEALKG</sequence>
<keyword evidence="10" id="KW-1003">Cell membrane</keyword>
<evidence type="ECO:0000313" key="12">
    <source>
        <dbReference type="Proteomes" id="UP000053326"/>
    </source>
</evidence>
<dbReference type="NCBIfam" id="NF004145">
    <property type="entry name" value="PRK05621.1-2"/>
    <property type="match status" value="1"/>
</dbReference>
<accession>A0A101FGJ5</accession>
<evidence type="ECO:0000256" key="9">
    <source>
        <dbReference type="ARBA" id="ARBA00023310"/>
    </source>
</evidence>
<dbReference type="Gene3D" id="1.10.287.80">
    <property type="entry name" value="ATP synthase, gamma subunit, helix hairpin domain"/>
    <property type="match status" value="1"/>
</dbReference>
<evidence type="ECO:0000256" key="3">
    <source>
        <dbReference type="ARBA" id="ARBA00007681"/>
    </source>
</evidence>
<keyword evidence="4 10" id="KW-0813">Transport</keyword>
<dbReference type="Pfam" id="PF00231">
    <property type="entry name" value="ATP-synt"/>
    <property type="match status" value="1"/>
</dbReference>
<comment type="function">
    <text evidence="1 10">Produces ATP from ADP in the presence of a proton gradient across the membrane. The gamma chain is believed to be important in regulating ATPase activity and the flow of protons through the CF(0) complex.</text>
</comment>
<dbReference type="PATRIC" id="fig|85874.4.peg.1799"/>
<dbReference type="NCBIfam" id="TIGR01146">
    <property type="entry name" value="ATPsyn_F1gamma"/>
    <property type="match status" value="1"/>
</dbReference>
<evidence type="ECO:0000256" key="5">
    <source>
        <dbReference type="ARBA" id="ARBA00022781"/>
    </source>
</evidence>
<dbReference type="HAMAP" id="MF_00815">
    <property type="entry name" value="ATP_synth_gamma_bact"/>
    <property type="match status" value="1"/>
</dbReference>
<gene>
    <name evidence="10" type="primary">atpG</name>
    <name evidence="11" type="ORF">XD66_0639</name>
</gene>
<keyword evidence="8 10" id="KW-0139">CF(1)</keyword>
<dbReference type="InterPro" id="IPR000131">
    <property type="entry name" value="ATP_synth_F1_gsu"/>
</dbReference>
<reference evidence="12" key="1">
    <citation type="journal article" date="2015" name="MBio">
        <title>Genome-Resolved Metagenomic Analysis Reveals Roles for Candidate Phyla and Other Microbial Community Members in Biogeochemical Transformations in Oil Reservoirs.</title>
        <authorList>
            <person name="Hu P."/>
            <person name="Tom L."/>
            <person name="Singh A."/>
            <person name="Thomas B.C."/>
            <person name="Baker B.J."/>
            <person name="Piceno Y.M."/>
            <person name="Andersen G.L."/>
            <person name="Banfield J.F."/>
        </authorList>
    </citation>
    <scope>NUCLEOTIDE SEQUENCE [LARGE SCALE GENOMIC DNA]</scope>
</reference>
<dbReference type="CDD" id="cd12151">
    <property type="entry name" value="F1-ATPase_gamma"/>
    <property type="match status" value="1"/>
</dbReference>
<proteinExistence type="inferred from homology"/>
<dbReference type="Proteomes" id="UP000053326">
    <property type="component" value="Unassembled WGS sequence"/>
</dbReference>
<keyword evidence="9 10" id="KW-0066">ATP synthesis</keyword>
<comment type="subcellular location">
    <subcellularLocation>
        <location evidence="10">Cell membrane</location>
        <topology evidence="10">Peripheral membrane protein</topology>
    </subcellularLocation>
    <subcellularLocation>
        <location evidence="2">Membrane</location>
        <topology evidence="2">Peripheral membrane protein</topology>
    </subcellularLocation>
</comment>
<evidence type="ECO:0000256" key="1">
    <source>
        <dbReference type="ARBA" id="ARBA00003456"/>
    </source>
</evidence>
<comment type="caution">
    <text evidence="11">The sequence shown here is derived from an EMBL/GenBank/DDBJ whole genome shotgun (WGS) entry which is preliminary data.</text>
</comment>
<evidence type="ECO:0000256" key="4">
    <source>
        <dbReference type="ARBA" id="ARBA00022448"/>
    </source>
</evidence>
<dbReference type="EMBL" id="LGFO01000061">
    <property type="protein sequence ID" value="KUK36650.1"/>
    <property type="molecule type" value="Genomic_DNA"/>
</dbReference>
<evidence type="ECO:0000256" key="10">
    <source>
        <dbReference type="HAMAP-Rule" id="MF_00815"/>
    </source>
</evidence>
<dbReference type="Gene3D" id="3.40.1380.10">
    <property type="match status" value="1"/>
</dbReference>
<dbReference type="GO" id="GO:0005886">
    <property type="term" value="C:plasma membrane"/>
    <property type="evidence" value="ECO:0007669"/>
    <property type="project" value="UniProtKB-SubCell"/>
</dbReference>
<keyword evidence="6 10" id="KW-0406">Ion transport</keyword>
<dbReference type="GO" id="GO:0045259">
    <property type="term" value="C:proton-transporting ATP synthase complex"/>
    <property type="evidence" value="ECO:0007669"/>
    <property type="project" value="UniProtKB-KW"/>
</dbReference>
<dbReference type="GO" id="GO:0005524">
    <property type="term" value="F:ATP binding"/>
    <property type="evidence" value="ECO:0007669"/>
    <property type="project" value="UniProtKB-UniRule"/>
</dbReference>
<dbReference type="PROSITE" id="PS00153">
    <property type="entry name" value="ATPASE_GAMMA"/>
    <property type="match status" value="1"/>
</dbReference>
<dbReference type="GO" id="GO:0046933">
    <property type="term" value="F:proton-transporting ATP synthase activity, rotational mechanism"/>
    <property type="evidence" value="ECO:0007669"/>
    <property type="project" value="UniProtKB-UniRule"/>
</dbReference>
<organism evidence="11 12">
    <name type="scientific">Thermacetogenium phaeum</name>
    <dbReference type="NCBI Taxonomy" id="85874"/>
    <lineage>
        <taxon>Bacteria</taxon>
        <taxon>Bacillati</taxon>
        <taxon>Bacillota</taxon>
        <taxon>Clostridia</taxon>
        <taxon>Thermoanaerobacterales</taxon>
        <taxon>Thermoanaerobacteraceae</taxon>
        <taxon>Thermacetogenium</taxon>
    </lineage>
</organism>
<evidence type="ECO:0000256" key="8">
    <source>
        <dbReference type="ARBA" id="ARBA00023196"/>
    </source>
</evidence>
<dbReference type="InterPro" id="IPR023632">
    <property type="entry name" value="ATP_synth_F1_gsu_CS"/>
</dbReference>
<comment type="subunit">
    <text evidence="10">F-type ATPases have 2 components, CF(1) - the catalytic core - and CF(0) - the membrane proton channel. CF(1) has five subunits: alpha(3), beta(3), gamma(1), delta(1), epsilon(1). CF(0) has three main subunits: a, b and c.</text>
</comment>